<evidence type="ECO:0000256" key="2">
    <source>
        <dbReference type="SAM" id="Phobius"/>
    </source>
</evidence>
<evidence type="ECO:0000256" key="1">
    <source>
        <dbReference type="SAM" id="MobiDB-lite"/>
    </source>
</evidence>
<geneLocation type="plasmid" evidence="3 4">
    <name>p1</name>
</geneLocation>
<protein>
    <submittedName>
        <fullName evidence="3">Uncharacterized protein</fullName>
    </submittedName>
</protein>
<keyword evidence="3" id="KW-0614">Plasmid</keyword>
<sequence>MDYVSNLEETRLQWLENFGRRYFWLLALVVMALVALVVLRSFRLADDSMGGEYAQYALMGLIASLVGLNTHVLRIFSGGNKRSRKDKAPPSRSSSDEKEGESE</sequence>
<accession>A0A4D8PDT2</accession>
<evidence type="ECO:0000313" key="3">
    <source>
        <dbReference type="EMBL" id="QCN96706.1"/>
    </source>
</evidence>
<dbReference type="AlphaFoldDB" id="A0A4D8PDT2"/>
<dbReference type="Proteomes" id="UP000298595">
    <property type="component" value="Plasmid p1"/>
</dbReference>
<feature type="compositionally biased region" description="Basic and acidic residues" evidence="1">
    <location>
        <begin position="86"/>
        <end position="97"/>
    </location>
</feature>
<organism evidence="3 4">
    <name type="scientific">Azospirillum argentinense</name>
    <dbReference type="NCBI Taxonomy" id="2970906"/>
    <lineage>
        <taxon>Bacteria</taxon>
        <taxon>Pseudomonadati</taxon>
        <taxon>Pseudomonadota</taxon>
        <taxon>Alphaproteobacteria</taxon>
        <taxon>Rhodospirillales</taxon>
        <taxon>Azospirillaceae</taxon>
        <taxon>Azospirillum</taxon>
    </lineage>
</organism>
<keyword evidence="2" id="KW-0472">Membrane</keyword>
<gene>
    <name evidence="3" type="ORF">D3093_15350</name>
</gene>
<feature type="transmembrane region" description="Helical" evidence="2">
    <location>
        <begin position="21"/>
        <end position="42"/>
    </location>
</feature>
<dbReference type="EMBL" id="CP032322">
    <property type="protein sequence ID" value="QCN96706.1"/>
    <property type="molecule type" value="Genomic_DNA"/>
</dbReference>
<feature type="transmembrane region" description="Helical" evidence="2">
    <location>
        <begin position="54"/>
        <end position="76"/>
    </location>
</feature>
<proteinExistence type="predicted"/>
<name>A0A4D8PDT2_9PROT</name>
<feature type="region of interest" description="Disordered" evidence="1">
    <location>
        <begin position="80"/>
        <end position="103"/>
    </location>
</feature>
<keyword evidence="2" id="KW-1133">Transmembrane helix</keyword>
<keyword evidence="2" id="KW-0812">Transmembrane</keyword>
<reference evidence="3 4" key="1">
    <citation type="submission" date="2018-09" db="EMBL/GenBank/DDBJ databases">
        <title>Whole genome based analysis of evolution and adaptive divergence in Indian and Brazilian strains of Azospirillum brasilense.</title>
        <authorList>
            <person name="Singh C."/>
            <person name="Tripathi A.K."/>
        </authorList>
    </citation>
    <scope>NUCLEOTIDE SEQUENCE [LARGE SCALE GENOMIC DNA]</scope>
    <source>
        <strain evidence="3 4">MTCC4035</strain>
        <plasmid evidence="3 4">p1</plasmid>
    </source>
</reference>
<dbReference type="KEGG" id="aare:D3093_15350"/>
<evidence type="ECO:0000313" key="4">
    <source>
        <dbReference type="Proteomes" id="UP000298595"/>
    </source>
</evidence>